<name>A0ACB8BJN9_9AGAM</name>
<comment type="caution">
    <text evidence="1">The sequence shown here is derived from an EMBL/GenBank/DDBJ whole genome shotgun (WGS) entry which is preliminary data.</text>
</comment>
<keyword evidence="2" id="KW-1185">Reference proteome</keyword>
<evidence type="ECO:0000313" key="1">
    <source>
        <dbReference type="EMBL" id="KAH7925767.1"/>
    </source>
</evidence>
<dbReference type="EMBL" id="MU266395">
    <property type="protein sequence ID" value="KAH7925767.1"/>
    <property type="molecule type" value="Genomic_DNA"/>
</dbReference>
<keyword evidence="1" id="KW-0378">Hydrolase</keyword>
<evidence type="ECO:0000313" key="2">
    <source>
        <dbReference type="Proteomes" id="UP000790709"/>
    </source>
</evidence>
<accession>A0ACB8BJN9</accession>
<gene>
    <name evidence="1" type="ORF">BV22DRAFT_1010582</name>
</gene>
<protein>
    <submittedName>
        <fullName evidence="1">Acid protease</fullName>
    </submittedName>
</protein>
<keyword evidence="1" id="KW-0645">Protease</keyword>
<organism evidence="1 2">
    <name type="scientific">Leucogyrophana mollusca</name>
    <dbReference type="NCBI Taxonomy" id="85980"/>
    <lineage>
        <taxon>Eukaryota</taxon>
        <taxon>Fungi</taxon>
        <taxon>Dikarya</taxon>
        <taxon>Basidiomycota</taxon>
        <taxon>Agaricomycotina</taxon>
        <taxon>Agaricomycetes</taxon>
        <taxon>Agaricomycetidae</taxon>
        <taxon>Boletales</taxon>
        <taxon>Boletales incertae sedis</taxon>
        <taxon>Leucogyrophana</taxon>
    </lineage>
</organism>
<reference evidence="1" key="1">
    <citation type="journal article" date="2021" name="New Phytol.">
        <title>Evolutionary innovations through gain and loss of genes in the ectomycorrhizal Boletales.</title>
        <authorList>
            <person name="Wu G."/>
            <person name="Miyauchi S."/>
            <person name="Morin E."/>
            <person name="Kuo A."/>
            <person name="Drula E."/>
            <person name="Varga T."/>
            <person name="Kohler A."/>
            <person name="Feng B."/>
            <person name="Cao Y."/>
            <person name="Lipzen A."/>
            <person name="Daum C."/>
            <person name="Hundley H."/>
            <person name="Pangilinan J."/>
            <person name="Johnson J."/>
            <person name="Barry K."/>
            <person name="LaButti K."/>
            <person name="Ng V."/>
            <person name="Ahrendt S."/>
            <person name="Min B."/>
            <person name="Choi I.G."/>
            <person name="Park H."/>
            <person name="Plett J.M."/>
            <person name="Magnuson J."/>
            <person name="Spatafora J.W."/>
            <person name="Nagy L.G."/>
            <person name="Henrissat B."/>
            <person name="Grigoriev I.V."/>
            <person name="Yang Z.L."/>
            <person name="Xu J."/>
            <person name="Martin F.M."/>
        </authorList>
    </citation>
    <scope>NUCLEOTIDE SEQUENCE</scope>
    <source>
        <strain evidence="1">KUC20120723A-06</strain>
    </source>
</reference>
<dbReference type="Proteomes" id="UP000790709">
    <property type="component" value="Unassembled WGS sequence"/>
</dbReference>
<proteinExistence type="predicted"/>
<sequence>MRFSLYSFVAVLPVLATALPHPRTPTSVALRKRSGLRNADGSVNFDSVRAHMTSTERKFQRGSSAYAKNTGRSAPPTKRTNGSDPLTDGSDLLWFGEISVGTPPSTYTIDFDTGSSDLFLAGPKCGSSCLGHSIFNPNSSSTSKDLGQTFNATYGKGNAFGELYTDVVTVAGYTVTNQTLIVAEQYGEAFSDQTFPPDGLMGLAFQPLSGYDSPPVFLNMIAQNVVPEPVFAFKLAESGSELLFGGINADLYQGDITYAPVTQEAYWQIDIDSASANGQQLVSNISGIVDTGTTLFTGDSTNVAKFYDALNATSLGNGLYSLPCASFPNASVEIGGRSFALSSETFNLGPVSYESPDCVGGLVANDGLNGLWILGDVFLRNTYTIFDVGNSQVGFADLA</sequence>